<protein>
    <recommendedName>
        <fullName evidence="2">HTH psq-type domain-containing protein</fullName>
    </recommendedName>
</protein>
<evidence type="ECO:0000313" key="1">
    <source>
        <dbReference type="EMBL" id="KOF90538.1"/>
    </source>
</evidence>
<sequence length="56" mass="6475">MPGLTRNQKEQAIECLNAGQRPWVISNNLNSRIQTIEWLRKQHNATNSMDDRPRSG</sequence>
<gene>
    <name evidence="1" type="ORF">OCBIM_22011017mg</name>
</gene>
<accession>A0A0L8HMT8</accession>
<dbReference type="EMBL" id="KQ417734">
    <property type="protein sequence ID" value="KOF90538.1"/>
    <property type="molecule type" value="Genomic_DNA"/>
</dbReference>
<name>A0A0L8HMT8_OCTBM</name>
<proteinExistence type="predicted"/>
<organism evidence="1">
    <name type="scientific">Octopus bimaculoides</name>
    <name type="common">California two-spotted octopus</name>
    <dbReference type="NCBI Taxonomy" id="37653"/>
    <lineage>
        <taxon>Eukaryota</taxon>
        <taxon>Metazoa</taxon>
        <taxon>Spiralia</taxon>
        <taxon>Lophotrochozoa</taxon>
        <taxon>Mollusca</taxon>
        <taxon>Cephalopoda</taxon>
        <taxon>Coleoidea</taxon>
        <taxon>Octopodiformes</taxon>
        <taxon>Octopoda</taxon>
        <taxon>Incirrata</taxon>
        <taxon>Octopodidae</taxon>
        <taxon>Octopus</taxon>
    </lineage>
</organism>
<evidence type="ECO:0008006" key="2">
    <source>
        <dbReference type="Google" id="ProtNLM"/>
    </source>
</evidence>
<reference evidence="1" key="1">
    <citation type="submission" date="2015-07" db="EMBL/GenBank/DDBJ databases">
        <title>MeaNS - Measles Nucleotide Surveillance Program.</title>
        <authorList>
            <person name="Tran T."/>
            <person name="Druce J."/>
        </authorList>
    </citation>
    <scope>NUCLEOTIDE SEQUENCE</scope>
    <source>
        <strain evidence="1">UCB-OBI-ISO-001</strain>
        <tissue evidence="1">Gonad</tissue>
    </source>
</reference>
<dbReference type="AlphaFoldDB" id="A0A0L8HMT8"/>